<dbReference type="EMBL" id="CAADRA010005800">
    <property type="protein sequence ID" value="VFT92763.1"/>
    <property type="molecule type" value="Genomic_DNA"/>
</dbReference>
<reference evidence="2 3" key="1">
    <citation type="submission" date="2019-03" db="EMBL/GenBank/DDBJ databases">
        <authorList>
            <person name="Gaulin E."/>
            <person name="Dumas B."/>
        </authorList>
    </citation>
    <scope>NUCLEOTIDE SEQUENCE [LARGE SCALE GENOMIC DNA]</scope>
    <source>
        <strain evidence="2">CBS 568.67</strain>
    </source>
</reference>
<name>A0A485L7J1_9STRA</name>
<keyword evidence="3" id="KW-1185">Reference proteome</keyword>
<dbReference type="EMBL" id="VJMH01005779">
    <property type="protein sequence ID" value="KAF0692999.1"/>
    <property type="molecule type" value="Genomic_DNA"/>
</dbReference>
<accession>A0A485L7J1</accession>
<dbReference type="Proteomes" id="UP000332933">
    <property type="component" value="Unassembled WGS sequence"/>
</dbReference>
<evidence type="ECO:0000313" key="2">
    <source>
        <dbReference type="EMBL" id="VFT92763.1"/>
    </source>
</evidence>
<dbReference type="AlphaFoldDB" id="A0A485L7J1"/>
<reference evidence="1" key="2">
    <citation type="submission" date="2019-06" db="EMBL/GenBank/DDBJ databases">
        <title>Genomics analysis of Aphanomyces spp. identifies a new class of oomycete effector associated with host adaptation.</title>
        <authorList>
            <person name="Gaulin E."/>
        </authorList>
    </citation>
    <scope>NUCLEOTIDE SEQUENCE</scope>
    <source>
        <strain evidence="1">CBS 578.67</strain>
    </source>
</reference>
<gene>
    <name evidence="2" type="primary">Aste57867_15978</name>
    <name evidence="1" type="ORF">As57867_015922</name>
    <name evidence="2" type="ORF">ASTE57867_15978</name>
</gene>
<dbReference type="OrthoDB" id="123452at2759"/>
<evidence type="ECO:0000313" key="1">
    <source>
        <dbReference type="EMBL" id="KAF0692999.1"/>
    </source>
</evidence>
<protein>
    <submittedName>
        <fullName evidence="2">Aste57867_15978 protein</fullName>
    </submittedName>
</protein>
<organism evidence="2 3">
    <name type="scientific">Aphanomyces stellatus</name>
    <dbReference type="NCBI Taxonomy" id="120398"/>
    <lineage>
        <taxon>Eukaryota</taxon>
        <taxon>Sar</taxon>
        <taxon>Stramenopiles</taxon>
        <taxon>Oomycota</taxon>
        <taxon>Saprolegniomycetes</taxon>
        <taxon>Saprolegniales</taxon>
        <taxon>Verrucalvaceae</taxon>
        <taxon>Aphanomyces</taxon>
    </lineage>
</organism>
<proteinExistence type="predicted"/>
<sequence>MVFDWNLERNSDLVRRAVTEASAPFINAPFRRLVAAFPPLAATSPQDALNTQARLTVLELLRDRHCAQRPSEAYDWSLIGVYHSHAEARDAVAPSATYSNTTTNCTICRTRGHHKMTTRYYVCRCRAECPKFVKILECLAATASSGNFVYVTGQYGECTAPPRGFMSKVIQQQAEVLFELGYTPSRARQILKDKIADKDMPSLAKFQNRYRYFRHHKMLEHSNTVVMMGLLVTALYNEDVAENKMFSFGYSVVDERPSVGCGGVSGPFKVGEGTQKVTWQIEN</sequence>
<evidence type="ECO:0000313" key="3">
    <source>
        <dbReference type="Proteomes" id="UP000332933"/>
    </source>
</evidence>